<dbReference type="InterPro" id="IPR001751">
    <property type="entry name" value="S100/CaBP7/8-like_CS"/>
</dbReference>
<dbReference type="STRING" id="6526.A0A2C9K2R9"/>
<dbReference type="EnsemblMetazoa" id="BGLB012147-RB">
    <property type="protein sequence ID" value="BGLB012147-PB"/>
    <property type="gene ID" value="BGLB012147"/>
</dbReference>
<dbReference type="Gene3D" id="1.10.238.10">
    <property type="entry name" value="EF-hand"/>
    <property type="match status" value="2"/>
</dbReference>
<dbReference type="Proteomes" id="UP000076420">
    <property type="component" value="Unassembled WGS sequence"/>
</dbReference>
<evidence type="ECO:0000256" key="2">
    <source>
        <dbReference type="ARBA" id="ARBA00022737"/>
    </source>
</evidence>
<gene>
    <name evidence="5" type="primary">106079024</name>
</gene>
<feature type="domain" description="EF-hand" evidence="4">
    <location>
        <begin position="89"/>
        <end position="124"/>
    </location>
</feature>
<dbReference type="InterPro" id="IPR002048">
    <property type="entry name" value="EF_hand_dom"/>
</dbReference>
<dbReference type="PROSITE" id="PS50222">
    <property type="entry name" value="EF_HAND_2"/>
    <property type="match status" value="2"/>
</dbReference>
<proteinExistence type="predicted"/>
<dbReference type="VEuPathDB" id="VectorBase:BGLAX_032643"/>
<dbReference type="PANTHER" id="PTHR34524">
    <property type="entry name" value="CALCYPHOSIN"/>
    <property type="match status" value="1"/>
</dbReference>
<evidence type="ECO:0000259" key="4">
    <source>
        <dbReference type="PROSITE" id="PS50222"/>
    </source>
</evidence>
<dbReference type="VEuPathDB" id="VectorBase:BGLB012147"/>
<dbReference type="InterPro" id="IPR011992">
    <property type="entry name" value="EF-hand-dom_pair"/>
</dbReference>
<reference evidence="5" key="1">
    <citation type="submission" date="2020-05" db="UniProtKB">
        <authorList>
            <consortium name="EnsemblMetazoa"/>
        </authorList>
    </citation>
    <scope>IDENTIFICATION</scope>
    <source>
        <strain evidence="5">BB02</strain>
    </source>
</reference>
<evidence type="ECO:0000313" key="6">
    <source>
        <dbReference type="Proteomes" id="UP000076420"/>
    </source>
</evidence>
<protein>
    <recommendedName>
        <fullName evidence="4">EF-hand domain-containing protein</fullName>
    </recommendedName>
</protein>
<evidence type="ECO:0000256" key="1">
    <source>
        <dbReference type="ARBA" id="ARBA00022723"/>
    </source>
</evidence>
<dbReference type="CDD" id="cd00051">
    <property type="entry name" value="EFh"/>
    <property type="match status" value="1"/>
</dbReference>
<dbReference type="InterPro" id="IPR018247">
    <property type="entry name" value="EF_Hand_1_Ca_BS"/>
</dbReference>
<dbReference type="PROSITE" id="PS00018">
    <property type="entry name" value="EF_HAND_1"/>
    <property type="match status" value="2"/>
</dbReference>
<feature type="domain" description="EF-hand" evidence="4">
    <location>
        <begin position="125"/>
        <end position="160"/>
    </location>
</feature>
<accession>A0A2C9K2R9</accession>
<dbReference type="KEGG" id="bgt:106079024"/>
<evidence type="ECO:0000256" key="3">
    <source>
        <dbReference type="ARBA" id="ARBA00022837"/>
    </source>
</evidence>
<dbReference type="PANTHER" id="PTHR34524:SF6">
    <property type="entry name" value="CALCYPHOSINE LIKE"/>
    <property type="match status" value="1"/>
</dbReference>
<dbReference type="GO" id="GO:0005509">
    <property type="term" value="F:calcium ion binding"/>
    <property type="evidence" value="ECO:0007669"/>
    <property type="project" value="InterPro"/>
</dbReference>
<keyword evidence="1" id="KW-0479">Metal-binding</keyword>
<dbReference type="PROSITE" id="PS00303">
    <property type="entry name" value="S100_CABP"/>
    <property type="match status" value="1"/>
</dbReference>
<dbReference type="InterPro" id="IPR051581">
    <property type="entry name" value="Ca-bind"/>
</dbReference>
<name>A0A2C9K2R9_BIOGL</name>
<sequence length="239" mass="27268">MTARSRAWDGTFRITRLCFTRRTIEMNNGASVDTRTKQLVAALQSQCLRKGCGALKQLSCVFRRMDIDYSKRICFEELDIGCRSYNLNFSEKDLKILFSALDKDKNGQIDFKEFMDLLTPPMSDVRVRVINEAFEKLDVNGDGVIQVEDLQVVYAANARRHPKFISGEWTEEQTLRHFLDSLDTPGSPDGKVTRQEFMNYYAGVSVTVDDDCYFDMMMRSVYGLPAVSSRTKNAAKTAK</sequence>
<evidence type="ECO:0000313" key="5">
    <source>
        <dbReference type="EnsemblMetazoa" id="BGLB012147-PB"/>
    </source>
</evidence>
<dbReference type="AlphaFoldDB" id="A0A2C9K2R9"/>
<dbReference type="Pfam" id="PF13499">
    <property type="entry name" value="EF-hand_7"/>
    <property type="match status" value="2"/>
</dbReference>
<dbReference type="SMART" id="SM00054">
    <property type="entry name" value="EFh"/>
    <property type="match status" value="4"/>
</dbReference>
<organism evidence="5 6">
    <name type="scientific">Biomphalaria glabrata</name>
    <name type="common">Bloodfluke planorb</name>
    <name type="synonym">Freshwater snail</name>
    <dbReference type="NCBI Taxonomy" id="6526"/>
    <lineage>
        <taxon>Eukaryota</taxon>
        <taxon>Metazoa</taxon>
        <taxon>Spiralia</taxon>
        <taxon>Lophotrochozoa</taxon>
        <taxon>Mollusca</taxon>
        <taxon>Gastropoda</taxon>
        <taxon>Heterobranchia</taxon>
        <taxon>Euthyneura</taxon>
        <taxon>Panpulmonata</taxon>
        <taxon>Hygrophila</taxon>
        <taxon>Lymnaeoidea</taxon>
        <taxon>Planorbidae</taxon>
        <taxon>Biomphalaria</taxon>
    </lineage>
</organism>
<keyword evidence="3" id="KW-0106">Calcium</keyword>
<dbReference type="SUPFAM" id="SSF47473">
    <property type="entry name" value="EF-hand"/>
    <property type="match status" value="1"/>
</dbReference>
<keyword evidence="2" id="KW-0677">Repeat</keyword>